<accession>A0A4R9C3R2</accession>
<dbReference type="AlphaFoldDB" id="A0A4R9C3R2"/>
<feature type="transmembrane region" description="Helical" evidence="1">
    <location>
        <begin position="55"/>
        <end position="75"/>
    </location>
</feature>
<dbReference type="Pfam" id="PF07441">
    <property type="entry name" value="BofA"/>
    <property type="match status" value="1"/>
</dbReference>
<keyword evidence="1" id="KW-0812">Transmembrane</keyword>
<reference evidence="2 3" key="1">
    <citation type="submission" date="2019-01" db="EMBL/GenBank/DDBJ databases">
        <title>Draft Genome Sequences of Helcococcus ovis Strains Isolated from the Uterus and Vagina of Dairy Cows with Metritis.</title>
        <authorList>
            <person name="Cunha F."/>
            <person name="Jeon S.J."/>
            <person name="Kutzer P."/>
            <person name="Galvao K.N."/>
        </authorList>
    </citation>
    <scope>NUCLEOTIDE SEQUENCE [LARGE SCALE GENOMIC DNA]</scope>
    <source>
        <strain evidence="2 3">KG-37</strain>
    </source>
</reference>
<evidence type="ECO:0000256" key="1">
    <source>
        <dbReference type="SAM" id="Phobius"/>
    </source>
</evidence>
<dbReference type="GeneID" id="97031138"/>
<dbReference type="InterPro" id="IPR010001">
    <property type="entry name" value="BofA"/>
</dbReference>
<gene>
    <name evidence="2" type="ORF">EQF91_05170</name>
</gene>
<sequence>MEISVAIIGIIVLFLILKLFKASFKLILKFIVNSVIGVVILTIANALGANIEITTLNAFIVGVLGIPGVILLLLIK</sequence>
<feature type="transmembrane region" description="Helical" evidence="1">
    <location>
        <begin position="6"/>
        <end position="24"/>
    </location>
</feature>
<keyword evidence="1" id="KW-0472">Membrane</keyword>
<protein>
    <submittedName>
        <fullName evidence="2">Transcriptional regulator</fullName>
    </submittedName>
</protein>
<evidence type="ECO:0000313" key="3">
    <source>
        <dbReference type="Proteomes" id="UP000297454"/>
    </source>
</evidence>
<dbReference type="RefSeq" id="WP_134711049.1">
    <property type="nucleotide sequence ID" value="NZ_CP119081.1"/>
</dbReference>
<name>A0A4R9C3R2_9FIRM</name>
<proteinExistence type="predicted"/>
<dbReference type="Proteomes" id="UP000297454">
    <property type="component" value="Unassembled WGS sequence"/>
</dbReference>
<keyword evidence="3" id="KW-1185">Reference proteome</keyword>
<evidence type="ECO:0000313" key="2">
    <source>
        <dbReference type="EMBL" id="TFF65788.1"/>
    </source>
</evidence>
<feature type="transmembrane region" description="Helical" evidence="1">
    <location>
        <begin position="31"/>
        <end position="49"/>
    </location>
</feature>
<keyword evidence="1" id="KW-1133">Transmembrane helix</keyword>
<dbReference type="EMBL" id="SCFR01000016">
    <property type="protein sequence ID" value="TFF65788.1"/>
    <property type="molecule type" value="Genomic_DNA"/>
</dbReference>
<comment type="caution">
    <text evidence="2">The sequence shown here is derived from an EMBL/GenBank/DDBJ whole genome shotgun (WGS) entry which is preliminary data.</text>
</comment>
<organism evidence="2 3">
    <name type="scientific">Helcococcus ovis</name>
    <dbReference type="NCBI Taxonomy" id="72026"/>
    <lineage>
        <taxon>Bacteria</taxon>
        <taxon>Bacillati</taxon>
        <taxon>Bacillota</taxon>
        <taxon>Tissierellia</taxon>
        <taxon>Tissierellales</taxon>
        <taxon>Peptoniphilaceae</taxon>
        <taxon>Helcococcus</taxon>
    </lineage>
</organism>